<dbReference type="SUPFAM" id="SSF55729">
    <property type="entry name" value="Acyl-CoA N-acyltransferases (Nat)"/>
    <property type="match status" value="1"/>
</dbReference>
<dbReference type="EMBL" id="CM007647">
    <property type="protein sequence ID" value="ONM08328.1"/>
    <property type="molecule type" value="Genomic_DNA"/>
</dbReference>
<dbReference type="Gene3D" id="3.40.630.30">
    <property type="match status" value="1"/>
</dbReference>
<dbReference type="GO" id="GO:0031509">
    <property type="term" value="P:subtelomeric heterochromatin formation"/>
    <property type="evidence" value="ECO:0007669"/>
    <property type="project" value="InterPro"/>
</dbReference>
<dbReference type="InParanoid" id="A0A1D6L1A9"/>
<sequence>MTASTSSTLTSSRGYSGRASSRKRGIEAVSDSNIFVENLVEKEEFLHTFSKECEYIRTAVTNGSAIKHDGSYESDPAVEVIFFPVILCICDLDLLFELNSKVLLHFFYSRLVPLVLLLVEGSTPIYIGEHGWEMLLVVKKATQEAGSKFELLGFASVHNFYHYPESIRLRISQILVLPPYQGEGHGLGLLEAINYIAQSENIYDVTIESPSDYLQYVRSSIDCLCLLMFDPIKPALGAIVSSLKETNLSKRAQSLRMVPPVDLMETVR</sequence>
<dbReference type="InterPro" id="IPR017380">
    <property type="entry name" value="Hist_AcTrfase_B-typ_cat-su"/>
</dbReference>
<evidence type="ECO:0000313" key="1">
    <source>
        <dbReference type="EMBL" id="ONM08354.1"/>
    </source>
</evidence>
<dbReference type="AlphaFoldDB" id="A0A1D6L1A9"/>
<dbReference type="ExpressionAtlas" id="A0A1D6L1A9">
    <property type="expression patterns" value="baseline and differential"/>
</dbReference>
<dbReference type="GO" id="GO:0004402">
    <property type="term" value="F:histone acetyltransferase activity"/>
    <property type="evidence" value="ECO:0007669"/>
    <property type="project" value="InterPro"/>
</dbReference>
<name>A0A1D6L1A9_MAIZE</name>
<dbReference type="InterPro" id="IPR016181">
    <property type="entry name" value="Acyl_CoA_acyltransferase"/>
</dbReference>
<dbReference type="EMBL" id="CM007647">
    <property type="protein sequence ID" value="ONM08357.1"/>
    <property type="molecule type" value="Genomic_DNA"/>
</dbReference>
<reference evidence="1" key="1">
    <citation type="submission" date="2015-12" db="EMBL/GenBank/DDBJ databases">
        <title>Update maize B73 reference genome by single molecule sequencing technologies.</title>
        <authorList>
            <consortium name="Maize Genome Sequencing Project"/>
            <person name="Ware D."/>
        </authorList>
    </citation>
    <scope>NUCLEOTIDE SEQUENCE [LARGE SCALE GENOMIC DNA]</scope>
    <source>
        <tissue evidence="1">Seedling</tissue>
    </source>
</reference>
<dbReference type="EMBL" id="CM007647">
    <property type="protein sequence ID" value="ONM08307.1"/>
    <property type="molecule type" value="Genomic_DNA"/>
</dbReference>
<dbReference type="SMR" id="A0A1D6L1A9"/>
<dbReference type="EMBL" id="CM007647">
    <property type="protein sequence ID" value="ONM08354.1"/>
    <property type="molecule type" value="Genomic_DNA"/>
</dbReference>
<proteinExistence type="predicted"/>
<dbReference type="STRING" id="4577.A0A1D6L1A9"/>
<gene>
    <name evidence="1" type="ORF">ZEAMMB73_Zm00001d033657</name>
</gene>
<protein>
    <submittedName>
        <fullName evidence="1">Histone acetyltransferase type B catalytic subunit</fullName>
    </submittedName>
</protein>
<accession>A0A317YGK0</accession>
<dbReference type="FunFam" id="3.40.630.30:FF:000077">
    <property type="entry name" value="Histone acetyltransferase type B catalytic subunit"/>
    <property type="match status" value="1"/>
</dbReference>
<keyword evidence="1" id="KW-0808">Transferase</keyword>
<dbReference type="EMBL" id="CM007647">
    <property type="protein sequence ID" value="ONM08359.1"/>
    <property type="molecule type" value="Genomic_DNA"/>
</dbReference>
<dbReference type="PANTHER" id="PTHR12046">
    <property type="entry name" value="HISTONE ACETYLTRANSFERASE TYPE B CATALYTIC SUBUNIT"/>
    <property type="match status" value="1"/>
</dbReference>
<accession>A0A1D6L1A9</accession>
<dbReference type="GO" id="GO:0000781">
    <property type="term" value="C:chromosome, telomeric region"/>
    <property type="evidence" value="ECO:0007669"/>
    <property type="project" value="GOC"/>
</dbReference>
<dbReference type="GO" id="GO:0005634">
    <property type="term" value="C:nucleus"/>
    <property type="evidence" value="ECO:0007669"/>
    <property type="project" value="InterPro"/>
</dbReference>
<organism evidence="1">
    <name type="scientific">Zea mays</name>
    <name type="common">Maize</name>
    <dbReference type="NCBI Taxonomy" id="4577"/>
    <lineage>
        <taxon>Eukaryota</taxon>
        <taxon>Viridiplantae</taxon>
        <taxon>Streptophyta</taxon>
        <taxon>Embryophyta</taxon>
        <taxon>Tracheophyta</taxon>
        <taxon>Spermatophyta</taxon>
        <taxon>Magnoliopsida</taxon>
        <taxon>Liliopsida</taxon>
        <taxon>Poales</taxon>
        <taxon>Poaceae</taxon>
        <taxon>PACMAD clade</taxon>
        <taxon>Panicoideae</taxon>
        <taxon>Andropogonodae</taxon>
        <taxon>Andropogoneae</taxon>
        <taxon>Tripsacinae</taxon>
        <taxon>Zea</taxon>
    </lineage>
</organism>